<evidence type="ECO:0000313" key="1">
    <source>
        <dbReference type="EMBL" id="ASF00738.1"/>
    </source>
</evidence>
<proteinExistence type="predicted"/>
<protein>
    <submittedName>
        <fullName evidence="1">Uncharacterized protein</fullName>
    </submittedName>
</protein>
<accession>A0A218MN92</accession>
<name>A0A218MN92_9VIRU</name>
<organism evidence="1">
    <name type="scientific">uncultured virus</name>
    <dbReference type="NCBI Taxonomy" id="340016"/>
    <lineage>
        <taxon>Viruses</taxon>
        <taxon>environmental samples</taxon>
    </lineage>
</organism>
<dbReference type="EMBL" id="KY052853">
    <property type="protein sequence ID" value="ASF00738.1"/>
    <property type="molecule type" value="Genomic_DNA"/>
</dbReference>
<sequence>MSFTVAAIVGAGVGVAKLIGASKRKKEAKEAQKTTLLRLI</sequence>
<reference evidence="1" key="2">
    <citation type="journal article" date="2017" name="Nat. Commun.">
        <title>Single-virus genomics reveals hidden cosmopolitan and abundant viruses.</title>
        <authorList>
            <person name="Martinez-Hernandez F."/>
            <person name="Fornas O."/>
            <person name="Lluesma Gomez M."/>
            <person name="Bolduc B."/>
            <person name="de la Cruz Pena M.J."/>
            <person name="Martinez J.M."/>
            <person name="Anton J."/>
            <person name="Gasol J.M."/>
            <person name="Rosselli R."/>
            <person name="Rodriguez-Valera F."/>
            <person name="Sullivan M.B."/>
            <person name="Acinas S.G."/>
            <person name="Martinez-Garcia M."/>
        </authorList>
    </citation>
    <scope>NUCLEOTIDE SEQUENCE</scope>
</reference>
<reference evidence="1" key="1">
    <citation type="submission" date="2016-10" db="EMBL/GenBank/DDBJ databases">
        <authorList>
            <person name="Varghese N."/>
        </authorList>
    </citation>
    <scope>NUCLEOTIDE SEQUENCE</scope>
</reference>